<reference evidence="1" key="1">
    <citation type="journal article" date="2022" name="Front. Plant Sci.">
        <title>Agronomic efficiency and genome mining analysis of the wheat-biostimulant rhizospheric bacterium Pseudomonas pergaminensis sp. nov. strain 1008T.</title>
        <authorList>
            <person name="Diaz M."/>
            <person name="Bach T."/>
            <person name="Gonzalez Anta G."/>
            <person name="Agaras B."/>
            <person name="Wibberg D."/>
            <person name="Noguera F."/>
            <person name="Canciani W."/>
            <person name="Valverde C."/>
        </authorList>
    </citation>
    <scope>NUCLEOTIDE SEQUENCE</scope>
    <source>
        <strain evidence="1">1008</strain>
    </source>
</reference>
<gene>
    <name evidence="1" type="ORF">KUA23_30180</name>
</gene>
<name>A0ABD8B415_9PSED</name>
<dbReference type="Proteomes" id="UP001056907">
    <property type="component" value="Chromosome"/>
</dbReference>
<sequence>MSGSHLGHATVSVLSLIEDHLESGTSITVSSLGGVRAIESEADIVARAPYLDVFACLASEAELQDTEVLDALLLRGFAETDNACSFRDAANTVISSSSLRERISARLTKALELRVENRSEPMQNLLAAYALEALFRLALTGVISKFSPLRIMASLDSDPDGIFAAHAAKLTGAAFHVWRDGELLATLDRLRNTTEAEGEASFELGLAHLSLALDAESIDKVLLELETAYTLLKRAQHTDDDRADATAYCFAIDLVRGFWREASELELRPSLQGLTKAVSDRARQLNRYQLPDWLETRSDRDIQWARLVIATQRAASDLQKPSWLKAWSVMEQLLIVYDADSSFQTQGGLGRLLQPNRSQFC</sequence>
<protein>
    <submittedName>
        <fullName evidence="1">Uncharacterized protein</fullName>
    </submittedName>
</protein>
<evidence type="ECO:0000313" key="2">
    <source>
        <dbReference type="Proteomes" id="UP001056907"/>
    </source>
</evidence>
<proteinExistence type="predicted"/>
<dbReference type="EMBL" id="CP078013">
    <property type="protein sequence ID" value="XAO51806.1"/>
    <property type="molecule type" value="Genomic_DNA"/>
</dbReference>
<organism evidence="1 2">
    <name type="scientific">Pseudomonas pergaminensis</name>
    <dbReference type="NCBI Taxonomy" id="2853159"/>
    <lineage>
        <taxon>Bacteria</taxon>
        <taxon>Pseudomonadati</taxon>
        <taxon>Pseudomonadota</taxon>
        <taxon>Gammaproteobacteria</taxon>
        <taxon>Pseudomonadales</taxon>
        <taxon>Pseudomonadaceae</taxon>
        <taxon>Pseudomonas</taxon>
    </lineage>
</organism>
<dbReference type="AlphaFoldDB" id="A0ABD8B415"/>
<accession>A0ABD8B415</accession>
<dbReference type="RefSeq" id="WP_252994176.1">
    <property type="nucleotide sequence ID" value="NZ_CP078013.2"/>
</dbReference>
<reference evidence="1" key="2">
    <citation type="submission" date="2024-04" db="EMBL/GenBank/DDBJ databases">
        <authorList>
            <person name="Diaz M."/>
            <person name="Bach T."/>
            <person name="Gonzalez Anta G."/>
            <person name="Agaras B."/>
            <person name="Wibberg D."/>
            <person name="Noguera F."/>
            <person name="Canciani W."/>
            <person name="Ybarra T."/>
            <person name="Nunez M.L."/>
            <person name="Valverde C."/>
        </authorList>
    </citation>
    <scope>NUCLEOTIDE SEQUENCE</scope>
    <source>
        <strain evidence="1">1008</strain>
    </source>
</reference>
<evidence type="ECO:0000313" key="1">
    <source>
        <dbReference type="EMBL" id="XAO51806.1"/>
    </source>
</evidence>
<dbReference type="KEGG" id="ppeg:KUA23_30180"/>